<dbReference type="KEGG" id="tsu:Tresu_0803"/>
<dbReference type="HOGENOM" id="CLU_1767245_0_0_12"/>
<dbReference type="EMBL" id="CP002631">
    <property type="protein sequence ID" value="AEB13732.1"/>
    <property type="molecule type" value="Genomic_DNA"/>
</dbReference>
<reference evidence="1 2" key="1">
    <citation type="journal article" date="2011" name="Stand. Genomic Sci.">
        <title>Complete genome sequence of Treponema succinifaciens type strain (6091).</title>
        <authorList>
            <person name="Han C."/>
            <person name="Gronow S."/>
            <person name="Teshima H."/>
            <person name="Lapidus A."/>
            <person name="Nolan M."/>
            <person name="Lucas S."/>
            <person name="Hammon N."/>
            <person name="Deshpande S."/>
            <person name="Cheng J.F."/>
            <person name="Zeytun A."/>
            <person name="Tapia R."/>
            <person name="Goodwin L."/>
            <person name="Pitluck S."/>
            <person name="Liolios K."/>
            <person name="Pagani I."/>
            <person name="Ivanova N."/>
            <person name="Mavromatis K."/>
            <person name="Mikhailova N."/>
            <person name="Huntemann M."/>
            <person name="Pati A."/>
            <person name="Chen A."/>
            <person name="Palaniappan K."/>
            <person name="Land M."/>
            <person name="Hauser L."/>
            <person name="Brambilla E.M."/>
            <person name="Rohde M."/>
            <person name="Goker M."/>
            <person name="Woyke T."/>
            <person name="Bristow J."/>
            <person name="Eisen J.A."/>
            <person name="Markowitz V."/>
            <person name="Hugenholtz P."/>
            <person name="Kyrpides N.C."/>
            <person name="Klenk H.P."/>
            <person name="Detter J.C."/>
        </authorList>
    </citation>
    <scope>NUCLEOTIDE SEQUENCE [LARGE SCALE GENOMIC DNA]</scope>
    <source>
        <strain evidence="2">ATCC 33096 / DSM 2489 / 6091</strain>
    </source>
</reference>
<evidence type="ECO:0000313" key="1">
    <source>
        <dbReference type="EMBL" id="AEB13732.1"/>
    </source>
</evidence>
<proteinExistence type="predicted"/>
<dbReference type="GeneID" id="302997980"/>
<reference evidence="2" key="2">
    <citation type="submission" date="2011-04" db="EMBL/GenBank/DDBJ databases">
        <title>The complete genome of chromosome of Treponema succinifaciens DSM 2489.</title>
        <authorList>
            <person name="Lucas S."/>
            <person name="Copeland A."/>
            <person name="Lapidus A."/>
            <person name="Bruce D."/>
            <person name="Goodwin L."/>
            <person name="Pitluck S."/>
            <person name="Peters L."/>
            <person name="Kyrpides N."/>
            <person name="Mavromatis K."/>
            <person name="Ivanova N."/>
            <person name="Ovchinnikova G."/>
            <person name="Teshima H."/>
            <person name="Detter J.C."/>
            <person name="Tapia R."/>
            <person name="Han C."/>
            <person name="Land M."/>
            <person name="Hauser L."/>
            <person name="Markowitz V."/>
            <person name="Cheng J.-F."/>
            <person name="Hugenholtz P."/>
            <person name="Woyke T."/>
            <person name="Wu D."/>
            <person name="Gronow S."/>
            <person name="Wellnitz S."/>
            <person name="Brambilla E."/>
            <person name="Klenk H.-P."/>
            <person name="Eisen J.A."/>
        </authorList>
    </citation>
    <scope>NUCLEOTIDE SEQUENCE [LARGE SCALE GENOMIC DNA]</scope>
    <source>
        <strain evidence="2">ATCC 33096 / DSM 2489 / 6091</strain>
    </source>
</reference>
<accession>F2NXB9</accession>
<name>F2NXB9_TRES6</name>
<dbReference type="STRING" id="869209.Tresu_0803"/>
<organism evidence="1 2">
    <name type="scientific">Treponema succinifaciens (strain ATCC 33096 / DSM 2489 / 6091)</name>
    <dbReference type="NCBI Taxonomy" id="869209"/>
    <lineage>
        <taxon>Bacteria</taxon>
        <taxon>Pseudomonadati</taxon>
        <taxon>Spirochaetota</taxon>
        <taxon>Spirochaetia</taxon>
        <taxon>Spirochaetales</taxon>
        <taxon>Treponemataceae</taxon>
        <taxon>Treponema</taxon>
    </lineage>
</organism>
<dbReference type="AlphaFoldDB" id="F2NXB9"/>
<dbReference type="Proteomes" id="UP000006852">
    <property type="component" value="Chromosome"/>
</dbReference>
<evidence type="ECO:0000313" key="2">
    <source>
        <dbReference type="Proteomes" id="UP000006852"/>
    </source>
</evidence>
<protein>
    <recommendedName>
        <fullName evidence="3">Lipoprotein</fullName>
    </recommendedName>
</protein>
<evidence type="ECO:0008006" key="3">
    <source>
        <dbReference type="Google" id="ProtNLM"/>
    </source>
</evidence>
<dbReference type="PROSITE" id="PS51257">
    <property type="entry name" value="PROKAR_LIPOPROTEIN"/>
    <property type="match status" value="1"/>
</dbReference>
<keyword evidence="2" id="KW-1185">Reference proteome</keyword>
<sequence>MKKVLFSLLSFFVAVSFISCKEYTIAGTYSEESPSPEYESRIKIRINSDNSIESFFDGEWHDVGIAKFNKKNRNFIVSDGSKYFEFGFLSDDGRVLFVGVGIAFAKENESIQNIWGSAYSSDDIDKRMQVLKLWRMQIRQRNESEQK</sequence>
<dbReference type="RefSeq" id="WP_013701025.1">
    <property type="nucleotide sequence ID" value="NC_015385.1"/>
</dbReference>
<gene>
    <name evidence="1" type="ordered locus">Tresu_0803</name>
</gene>